<dbReference type="Gene3D" id="1.10.506.10">
    <property type="entry name" value="GTPase Activation - p120gap, domain 1"/>
    <property type="match status" value="1"/>
</dbReference>
<dbReference type="InterPro" id="IPR001849">
    <property type="entry name" value="PH_domain"/>
</dbReference>
<keyword evidence="4" id="KW-0862">Zinc</keyword>
<dbReference type="PROSITE" id="PS50018">
    <property type="entry name" value="RAS_GTPASE_ACTIV_2"/>
    <property type="match status" value="1"/>
</dbReference>
<dbReference type="SMART" id="SM00107">
    <property type="entry name" value="BTK"/>
    <property type="match status" value="1"/>
</dbReference>
<dbReference type="Gene3D" id="2.60.40.150">
    <property type="entry name" value="C2 domain"/>
    <property type="match status" value="1"/>
</dbReference>
<evidence type="ECO:0000256" key="4">
    <source>
        <dbReference type="ARBA" id="ARBA00022833"/>
    </source>
</evidence>
<evidence type="ECO:0000256" key="1">
    <source>
        <dbReference type="ARBA" id="ARBA00022468"/>
    </source>
</evidence>
<dbReference type="PROSITE" id="PS50003">
    <property type="entry name" value="PH_DOMAIN"/>
    <property type="match status" value="1"/>
</dbReference>
<dbReference type="Proteomes" id="UP000225706">
    <property type="component" value="Unassembled WGS sequence"/>
</dbReference>
<dbReference type="Pfam" id="PF00169">
    <property type="entry name" value="PH"/>
    <property type="match status" value="1"/>
</dbReference>
<keyword evidence="11" id="KW-1185">Reference proteome</keyword>
<proteinExistence type="predicted"/>
<dbReference type="OrthoDB" id="5979945at2759"/>
<dbReference type="InterPro" id="IPR001562">
    <property type="entry name" value="Znf_Btk_motif"/>
</dbReference>
<protein>
    <submittedName>
        <fullName evidence="10">RasGAP-activating-like protein 1</fullName>
    </submittedName>
</protein>
<dbReference type="STRING" id="50429.A0A2B4SMH5"/>
<evidence type="ECO:0000259" key="9">
    <source>
        <dbReference type="PROSITE" id="PS50018"/>
    </source>
</evidence>
<feature type="domain" description="C2" evidence="8">
    <location>
        <begin position="1"/>
        <end position="105"/>
    </location>
</feature>
<dbReference type="EMBL" id="LSMT01000040">
    <property type="protein sequence ID" value="PFX31101.1"/>
    <property type="molecule type" value="Genomic_DNA"/>
</dbReference>
<sequence length="824" mass="94583">MAKSTILYLRIGEGKNLPRKDISGKSDPYCIVKVDNEPVARTATVWRDLEPFWGEEYTMFLPVGFTNLSVFVYDEDTIGVDDLIGRVTFDRETLAQSPKGLDKWFPVSLADMHNYSDIQGDIRIETTLFEKGDVKKIRAKVVEVRDLPETGRSILEPSVKLTLGESSTGGCQMRLSLRETVVKLAEGHEKMWIPTKQKCLEVDVKEPLQELKMITEVKIESDALCCFGQATTFLSKLKPGQTRDCWYKLFPMPQSKEIKTENLGSIRMKVRLTQERILPQKCYQSLVETLVNSAKDPESLDPTALSLIEQLTTADQAILAHQLVRLFIGQDLVMPFLDYLTLREIRSTSISCPRTLFRGNSLAAKCMEQFMKIVGMPYLSDTLKPVLDKIFEERKYCELDPCKAAERKHSAFRRLSLRPADEQDKSLSVLTGYLETVMTSILNSVKECPSYMRAAFRNLAKRVSDRFGDVPDYEDSKYTAVSGFLFLRFYVPAILGPKLFGLRENHAEKNVSRTLTILAKTVQKIGNIELPLQNGKEEWMGPLYKWIAFYTDEVKDFLDQLADVEDTEVPGCDHRRTVFSHSLIIKEGSLKKSRYRDTRLPKPFKFKKRHCWLSTENFLYAKTNDSQTRQFLPTRKILAVERVDESAFQKPNVFQVVSKDYDEALQILYLAAQDVNEMNQWLSAIRKTTISNTNLLSYFHPGVFHKNKWTCCKRVIKSAGGCQRTHTHVTLSDWRDPLDPDSEAQMIFTQLLQSRDEIRKKFLGINEQRKHSQESCDTKKDEQISVKEEYTSSPAERAVATKLLEVIDELEKAHQTFEEKTIKK</sequence>
<dbReference type="GO" id="GO:0035556">
    <property type="term" value="P:intracellular signal transduction"/>
    <property type="evidence" value="ECO:0007669"/>
    <property type="project" value="InterPro"/>
</dbReference>
<gene>
    <name evidence="10" type="primary">RASAL1</name>
    <name evidence="10" type="ORF">AWC38_SpisGene4078</name>
</gene>
<dbReference type="InterPro" id="IPR039360">
    <property type="entry name" value="Ras_GTPase"/>
</dbReference>
<evidence type="ECO:0000259" key="7">
    <source>
        <dbReference type="PROSITE" id="PS50003"/>
    </source>
</evidence>
<dbReference type="SUPFAM" id="SSF48350">
    <property type="entry name" value="GTPase activation domain, GAP"/>
    <property type="match status" value="1"/>
</dbReference>
<accession>A0A2B4SMH5</accession>
<dbReference type="SUPFAM" id="SSF49562">
    <property type="entry name" value="C2 domain (Calcium/lipid-binding domain, CaLB)"/>
    <property type="match status" value="1"/>
</dbReference>
<reference evidence="11" key="1">
    <citation type="journal article" date="2017" name="bioRxiv">
        <title>Comparative analysis of the genomes of Stylophora pistillata and Acropora digitifera provides evidence for extensive differences between species of corals.</title>
        <authorList>
            <person name="Voolstra C.R."/>
            <person name="Li Y."/>
            <person name="Liew Y.J."/>
            <person name="Baumgarten S."/>
            <person name="Zoccola D."/>
            <person name="Flot J.-F."/>
            <person name="Tambutte S."/>
            <person name="Allemand D."/>
            <person name="Aranda M."/>
        </authorList>
    </citation>
    <scope>NUCLEOTIDE SEQUENCE [LARGE SCALE GENOMIC DNA]</scope>
</reference>
<evidence type="ECO:0000259" key="8">
    <source>
        <dbReference type="PROSITE" id="PS50004"/>
    </source>
</evidence>
<feature type="domain" description="PH" evidence="7">
    <location>
        <begin position="583"/>
        <end position="690"/>
    </location>
</feature>
<dbReference type="SUPFAM" id="SSF50729">
    <property type="entry name" value="PH domain-like"/>
    <property type="match status" value="1"/>
</dbReference>
<organism evidence="10 11">
    <name type="scientific">Stylophora pistillata</name>
    <name type="common">Smooth cauliflower coral</name>
    <dbReference type="NCBI Taxonomy" id="50429"/>
    <lineage>
        <taxon>Eukaryota</taxon>
        <taxon>Metazoa</taxon>
        <taxon>Cnidaria</taxon>
        <taxon>Anthozoa</taxon>
        <taxon>Hexacorallia</taxon>
        <taxon>Scleractinia</taxon>
        <taxon>Astrocoeniina</taxon>
        <taxon>Pocilloporidae</taxon>
        <taxon>Stylophora</taxon>
    </lineage>
</organism>
<dbReference type="Pfam" id="PF00779">
    <property type="entry name" value="BTK"/>
    <property type="match status" value="1"/>
</dbReference>
<dbReference type="SMART" id="SM00239">
    <property type="entry name" value="C2"/>
    <property type="match status" value="1"/>
</dbReference>
<comment type="caution">
    <text evidence="10">The sequence shown here is derived from an EMBL/GenBank/DDBJ whole genome shotgun (WGS) entry which is preliminary data.</text>
</comment>
<dbReference type="SMART" id="SM00233">
    <property type="entry name" value="PH"/>
    <property type="match status" value="1"/>
</dbReference>
<dbReference type="InterPro" id="IPR008936">
    <property type="entry name" value="Rho_GTPase_activation_prot"/>
</dbReference>
<dbReference type="Pfam" id="PF00168">
    <property type="entry name" value="C2"/>
    <property type="match status" value="1"/>
</dbReference>
<keyword evidence="2" id="KW-0479">Metal-binding</keyword>
<dbReference type="InterPro" id="IPR000008">
    <property type="entry name" value="C2_dom"/>
</dbReference>
<feature type="compositionally biased region" description="Basic and acidic residues" evidence="6">
    <location>
        <begin position="772"/>
        <end position="790"/>
    </location>
</feature>
<feature type="domain" description="Ras-GAP" evidence="9">
    <location>
        <begin position="315"/>
        <end position="527"/>
    </location>
</feature>
<evidence type="ECO:0000313" key="10">
    <source>
        <dbReference type="EMBL" id="PFX31101.1"/>
    </source>
</evidence>
<dbReference type="GO" id="GO:0005096">
    <property type="term" value="F:GTPase activator activity"/>
    <property type="evidence" value="ECO:0007669"/>
    <property type="project" value="UniProtKB-KW"/>
</dbReference>
<dbReference type="Pfam" id="PF00616">
    <property type="entry name" value="RasGAP"/>
    <property type="match status" value="1"/>
</dbReference>
<name>A0A2B4SMH5_STYPI</name>
<dbReference type="InterPro" id="IPR011993">
    <property type="entry name" value="PH-like_dom_sf"/>
</dbReference>
<dbReference type="PANTHER" id="PTHR10194">
    <property type="entry name" value="RAS GTPASE-ACTIVATING PROTEINS"/>
    <property type="match status" value="1"/>
</dbReference>
<dbReference type="AlphaFoldDB" id="A0A2B4SMH5"/>
<dbReference type="PROSITE" id="PS51113">
    <property type="entry name" value="ZF_BTK"/>
    <property type="match status" value="1"/>
</dbReference>
<dbReference type="Gene3D" id="2.30.29.30">
    <property type="entry name" value="Pleckstrin-homology domain (PH domain)/Phosphotyrosine-binding domain (PTB)"/>
    <property type="match status" value="1"/>
</dbReference>
<evidence type="ECO:0000313" key="11">
    <source>
        <dbReference type="Proteomes" id="UP000225706"/>
    </source>
</evidence>
<feature type="region of interest" description="Disordered" evidence="6">
    <location>
        <begin position="772"/>
        <end position="792"/>
    </location>
</feature>
<evidence type="ECO:0000256" key="2">
    <source>
        <dbReference type="ARBA" id="ARBA00022723"/>
    </source>
</evidence>
<dbReference type="InterPro" id="IPR001936">
    <property type="entry name" value="RasGAP_dom"/>
</dbReference>
<dbReference type="PROSITE" id="PS50004">
    <property type="entry name" value="C2"/>
    <property type="match status" value="1"/>
</dbReference>
<evidence type="ECO:0000256" key="5">
    <source>
        <dbReference type="PROSITE-ProRule" id="PRU00432"/>
    </source>
</evidence>
<dbReference type="PANTHER" id="PTHR10194:SF144">
    <property type="entry name" value="RASGAP-ACTIVATING-LIKE PROTEIN 1"/>
    <property type="match status" value="1"/>
</dbReference>
<keyword evidence="3 5" id="KW-0863">Zinc-finger</keyword>
<dbReference type="InterPro" id="IPR035892">
    <property type="entry name" value="C2_domain_sf"/>
</dbReference>
<evidence type="ECO:0000256" key="3">
    <source>
        <dbReference type="ARBA" id="ARBA00022771"/>
    </source>
</evidence>
<dbReference type="SMART" id="SM00323">
    <property type="entry name" value="RasGAP"/>
    <property type="match status" value="1"/>
</dbReference>
<evidence type="ECO:0000256" key="6">
    <source>
        <dbReference type="SAM" id="MobiDB-lite"/>
    </source>
</evidence>
<dbReference type="GO" id="GO:0008270">
    <property type="term" value="F:zinc ion binding"/>
    <property type="evidence" value="ECO:0007669"/>
    <property type="project" value="UniProtKB-KW"/>
</dbReference>
<keyword evidence="1" id="KW-0343">GTPase activation</keyword>